<comment type="subunit">
    <text evidence="6">Associates with collided ribosomes, but not with correctly translating polysomes.</text>
</comment>
<keyword evidence="3 6" id="KW-0255">Endonuclease</keyword>
<evidence type="ECO:0000256" key="4">
    <source>
        <dbReference type="ARBA" id="ARBA00022801"/>
    </source>
</evidence>
<evidence type="ECO:0000256" key="5">
    <source>
        <dbReference type="ARBA" id="ARBA00022884"/>
    </source>
</evidence>
<evidence type="ECO:0000256" key="3">
    <source>
        <dbReference type="ARBA" id="ARBA00022759"/>
    </source>
</evidence>
<comment type="caution">
    <text evidence="8">The sequence shown here is derived from an EMBL/GenBank/DDBJ whole genome shotgun (WGS) entry which is preliminary data.</text>
</comment>
<accession>A0ABT9GMJ5</accession>
<keyword evidence="4 6" id="KW-0378">Hydrolase</keyword>
<comment type="function">
    <text evidence="6">Acts as a ribosome collision sensor. Detects stalled/collided disomes (pairs of ribosomes where the leading ribosome is stalled and a second ribosome has collided with it) and endonucleolytically cleaves mRNA at the 5' boundary of the stalled ribosome. Stalled/collided disomes form a new interface (primarily via the 30S subunits) that binds SmrB. Cleaved mRNA becomes available for tmRNA ligation, leading to ribosomal subunit dissociation and rescue of stalled ribosomes.</text>
</comment>
<name>A0ABT9GMJ5_9GAMM</name>
<dbReference type="RefSeq" id="WP_305944329.1">
    <property type="nucleotide sequence ID" value="NZ_JAUZVY010000001.1"/>
</dbReference>
<evidence type="ECO:0000256" key="6">
    <source>
        <dbReference type="HAMAP-Rule" id="MF_01042"/>
    </source>
</evidence>
<dbReference type="InterPro" id="IPR002625">
    <property type="entry name" value="Smr_dom"/>
</dbReference>
<dbReference type="Proteomes" id="UP001236258">
    <property type="component" value="Unassembled WGS sequence"/>
</dbReference>
<feature type="domain" description="Smr" evidence="7">
    <location>
        <begin position="97"/>
        <end position="172"/>
    </location>
</feature>
<keyword evidence="1 6" id="KW-0540">Nuclease</keyword>
<dbReference type="PROSITE" id="PS50828">
    <property type="entry name" value="SMR"/>
    <property type="match status" value="1"/>
</dbReference>
<reference evidence="8 9" key="1">
    <citation type="submission" date="2023-08" db="EMBL/GenBank/DDBJ databases">
        <authorList>
            <person name="Joshi A."/>
            <person name="Thite S."/>
        </authorList>
    </citation>
    <scope>NUCLEOTIDE SEQUENCE [LARGE SCALE GENOMIC DNA]</scope>
    <source>
        <strain evidence="8 9">1E1</strain>
    </source>
</reference>
<evidence type="ECO:0000259" key="7">
    <source>
        <dbReference type="PROSITE" id="PS50828"/>
    </source>
</evidence>
<evidence type="ECO:0000256" key="2">
    <source>
        <dbReference type="ARBA" id="ARBA00022730"/>
    </source>
</evidence>
<dbReference type="EC" id="3.1.-.-" evidence="6"/>
<sequence>MPKKTEISPEDSQLFRDIVADASPMVQDKKWHHSTPVAAKTKAKARPETEQQALFYFSDQYEGYVCNEGAQSFVADGEDPLLARALKRGQIQPQVTLDLHGMTQQQAKLELAALLHWCQQQQLHCACIVHGKGLGILARKVPNWLIQHPNVRAFHSAPRSWGRDGALLVLLRLPKGAVADIPK</sequence>
<organism evidence="8 9">
    <name type="scientific">Alkalimonas delamerensis</name>
    <dbReference type="NCBI Taxonomy" id="265981"/>
    <lineage>
        <taxon>Bacteria</taxon>
        <taxon>Pseudomonadati</taxon>
        <taxon>Pseudomonadota</taxon>
        <taxon>Gammaproteobacteria</taxon>
        <taxon>Alkalimonas</taxon>
    </lineage>
</organism>
<evidence type="ECO:0000313" key="8">
    <source>
        <dbReference type="EMBL" id="MDP4528182.1"/>
    </source>
</evidence>
<keyword evidence="2 6" id="KW-0699">rRNA-binding</keyword>
<evidence type="ECO:0000256" key="1">
    <source>
        <dbReference type="ARBA" id="ARBA00022722"/>
    </source>
</evidence>
<dbReference type="HAMAP" id="MF_01042">
    <property type="entry name" value="SmrB"/>
    <property type="match status" value="1"/>
</dbReference>
<keyword evidence="5 6" id="KW-0694">RNA-binding</keyword>
<dbReference type="PANTHER" id="PTHR35562:SF1">
    <property type="entry name" value="UPF0115 PROTEIN YFCN"/>
    <property type="match status" value="1"/>
</dbReference>
<dbReference type="GO" id="GO:0004519">
    <property type="term" value="F:endonuclease activity"/>
    <property type="evidence" value="ECO:0007669"/>
    <property type="project" value="UniProtKB-KW"/>
</dbReference>
<dbReference type="InterPro" id="IPR022990">
    <property type="entry name" value="SmrB-like"/>
</dbReference>
<protein>
    <recommendedName>
        <fullName evidence="6">Ribosome rescue factor SmrB</fullName>
        <ecNumber evidence="6">3.1.-.-</ecNumber>
    </recommendedName>
</protein>
<dbReference type="EMBL" id="JAUZVY010000001">
    <property type="protein sequence ID" value="MDP4528182.1"/>
    <property type="molecule type" value="Genomic_DNA"/>
</dbReference>
<comment type="similarity">
    <text evidence="6">Belongs to the SmrB family.</text>
</comment>
<gene>
    <name evidence="6 8" type="primary">smrB</name>
    <name evidence="8" type="ORF">Q3O59_03960</name>
</gene>
<dbReference type="Pfam" id="PF01713">
    <property type="entry name" value="Smr"/>
    <property type="match status" value="1"/>
</dbReference>
<dbReference type="InterPro" id="IPR036063">
    <property type="entry name" value="Smr_dom_sf"/>
</dbReference>
<dbReference type="PANTHER" id="PTHR35562">
    <property type="entry name" value="DNA ENDONUCLEASE SMRA-RELATED"/>
    <property type="match status" value="1"/>
</dbReference>
<dbReference type="NCBIfam" id="NF003432">
    <property type="entry name" value="PRK04946.1"/>
    <property type="match status" value="1"/>
</dbReference>
<keyword evidence="9" id="KW-1185">Reference proteome</keyword>
<dbReference type="Gene3D" id="3.30.1370.110">
    <property type="match status" value="1"/>
</dbReference>
<dbReference type="SMART" id="SM00463">
    <property type="entry name" value="SMR"/>
    <property type="match status" value="1"/>
</dbReference>
<evidence type="ECO:0000313" key="9">
    <source>
        <dbReference type="Proteomes" id="UP001236258"/>
    </source>
</evidence>
<dbReference type="SUPFAM" id="SSF160443">
    <property type="entry name" value="SMR domain-like"/>
    <property type="match status" value="1"/>
</dbReference>
<proteinExistence type="inferred from homology"/>